<dbReference type="Proteomes" id="UP000799755">
    <property type="component" value="Unassembled WGS sequence"/>
</dbReference>
<proteinExistence type="predicted"/>
<protein>
    <submittedName>
        <fullName evidence="1">Uncharacterized protein</fullName>
    </submittedName>
</protein>
<reference evidence="1" key="1">
    <citation type="journal article" date="2020" name="Stud. Mycol.">
        <title>101 Dothideomycetes genomes: a test case for predicting lifestyles and emergence of pathogens.</title>
        <authorList>
            <person name="Haridas S."/>
            <person name="Albert R."/>
            <person name="Binder M."/>
            <person name="Bloem J."/>
            <person name="Labutti K."/>
            <person name="Salamov A."/>
            <person name="Andreopoulos B."/>
            <person name="Baker S."/>
            <person name="Barry K."/>
            <person name="Bills G."/>
            <person name="Bluhm B."/>
            <person name="Cannon C."/>
            <person name="Castanera R."/>
            <person name="Culley D."/>
            <person name="Daum C."/>
            <person name="Ezra D."/>
            <person name="Gonzalez J."/>
            <person name="Henrissat B."/>
            <person name="Kuo A."/>
            <person name="Liang C."/>
            <person name="Lipzen A."/>
            <person name="Lutzoni F."/>
            <person name="Magnuson J."/>
            <person name="Mondo S."/>
            <person name="Nolan M."/>
            <person name="Ohm R."/>
            <person name="Pangilinan J."/>
            <person name="Park H.-J."/>
            <person name="Ramirez L."/>
            <person name="Alfaro M."/>
            <person name="Sun H."/>
            <person name="Tritt A."/>
            <person name="Yoshinaga Y."/>
            <person name="Zwiers L.-H."/>
            <person name="Turgeon B."/>
            <person name="Goodwin S."/>
            <person name="Spatafora J."/>
            <person name="Crous P."/>
            <person name="Grigoriev I."/>
        </authorList>
    </citation>
    <scope>NUCLEOTIDE SEQUENCE</scope>
    <source>
        <strain evidence="1">ATCC 200398</strain>
    </source>
</reference>
<organism evidence="1 2">
    <name type="scientific">Lindgomyces ingoldianus</name>
    <dbReference type="NCBI Taxonomy" id="673940"/>
    <lineage>
        <taxon>Eukaryota</taxon>
        <taxon>Fungi</taxon>
        <taxon>Dikarya</taxon>
        <taxon>Ascomycota</taxon>
        <taxon>Pezizomycotina</taxon>
        <taxon>Dothideomycetes</taxon>
        <taxon>Pleosporomycetidae</taxon>
        <taxon>Pleosporales</taxon>
        <taxon>Lindgomycetaceae</taxon>
        <taxon>Lindgomyces</taxon>
    </lineage>
</organism>
<dbReference type="EMBL" id="MU003512">
    <property type="protein sequence ID" value="KAF2469453.1"/>
    <property type="molecule type" value="Genomic_DNA"/>
</dbReference>
<gene>
    <name evidence="1" type="ORF">BDR25DRAFT_343797</name>
</gene>
<keyword evidence="2" id="KW-1185">Reference proteome</keyword>
<sequence>MSKPHIVDDEEVETLNLLAKKVLLGDAKKREKRGNRDRVHFPEKEPDTAPPGDEADTHDPAGEACVEESSPVVRKRVRFLVEVLPARKSDSVVPFNPKPPPPPPPPPLPASFWNSEPQPISNKLPPLPPPPPPSPPPPPPGFWDTPLHPQPIFTPADDGDAYINKAAFKLYTKFMDELAEFAELQGEVLRKRVDAQEKRAQARIFREQIRQCDSELFKYLRRSVVNEGIKGDQELERLFGAAQRARDQLVPFDDIHEAVDVELGAAEFALTEHYATLESRYENFFKLRAGSTSTAGIVPSSISFEKSSENEGDEDSEEEIEPRHYTLFHGAILGDRVKVGEVPLMVDTFLDGSRKSTPTPKSAGTTSRRPMTTRIKSTDGYTEPLGLSRRPVQSFTEDVATLPRSKIHKLRDELLPHDLEPLQDLASSKDIAEMLRGIGGALMTTSEHTDLFLESMTLEEYVVMEDIASDIPERPEDTISIDPLSGDGDSLLLLDTDMRTKSTLSEYLLIFNSTRDRVNKWLLHKLRVSPFEIFELRWQVSSRNAYVPDWECSVLDLWYKDALGLSQAHAQGSEEESVVTPPPFYAITPRGRRAIKSKQIGPRSPSSNAICGSSQAGTQPNLQSYHLVPDSIPKVIYDSQHSP</sequence>
<accession>A0ACB6QR38</accession>
<comment type="caution">
    <text evidence="1">The sequence shown here is derived from an EMBL/GenBank/DDBJ whole genome shotgun (WGS) entry which is preliminary data.</text>
</comment>
<evidence type="ECO:0000313" key="2">
    <source>
        <dbReference type="Proteomes" id="UP000799755"/>
    </source>
</evidence>
<name>A0ACB6QR38_9PLEO</name>
<evidence type="ECO:0000313" key="1">
    <source>
        <dbReference type="EMBL" id="KAF2469453.1"/>
    </source>
</evidence>